<sequence length="134" mass="14768">MSTLRINDLFESRLTAWAEENNIKYTLANVTFTADDDLHLEPFIAPEPAVALGISQEVQTYSGNYQVNIVMKKGTGAKTGYQLAEEIISLFPRGLVLADDAFNCYVNAGGNILPAIIKDELYTLPVTIGYWAGY</sequence>
<dbReference type="Pfam" id="PF13554">
    <property type="entry name" value="Phage_tail_terminator_5"/>
    <property type="match status" value="1"/>
</dbReference>
<dbReference type="RefSeq" id="WP_024485120.1">
    <property type="nucleotide sequence ID" value="NZ_CAMKUH010000019.1"/>
</dbReference>
<dbReference type="EMBL" id="CABEEZ010000167">
    <property type="protein sequence ID" value="VTR60947.1"/>
    <property type="molecule type" value="Genomic_DNA"/>
</dbReference>
<proteinExistence type="predicted"/>
<reference evidence="1" key="1">
    <citation type="submission" date="2019-05" db="EMBL/GenBank/DDBJ databases">
        <authorList>
            <consortium name="Pathogen Informatics"/>
        </authorList>
    </citation>
    <scope>NUCLEOTIDE SEQUENCE [LARGE SCALE GENOMIC DNA]</scope>
    <source>
        <strain evidence="1">NCTC12965</strain>
    </source>
</reference>
<protein>
    <submittedName>
        <fullName evidence="1">Uncharacterized protein</fullName>
    </submittedName>
</protein>
<dbReference type="GeneID" id="30318782"/>
<name>A0A0F7H6J1_SERFO</name>
<dbReference type="InterPro" id="IPR025395">
    <property type="entry name" value="Phage_tail_terminator-like"/>
</dbReference>
<dbReference type="KEGG" id="sfw:WN53_01285"/>
<gene>
    <name evidence="1" type="ORF">NCTC12965_08673</name>
</gene>
<organism evidence="1">
    <name type="scientific">Serratia fonticola</name>
    <dbReference type="NCBI Taxonomy" id="47917"/>
    <lineage>
        <taxon>Bacteria</taxon>
        <taxon>Pseudomonadati</taxon>
        <taxon>Pseudomonadota</taxon>
        <taxon>Gammaproteobacteria</taxon>
        <taxon>Enterobacterales</taxon>
        <taxon>Yersiniaceae</taxon>
        <taxon>Serratia</taxon>
    </lineage>
</organism>
<accession>A0A0F7H6J1</accession>
<dbReference type="AlphaFoldDB" id="A0A0F7H6J1"/>
<dbReference type="Gene3D" id="3.30.2000.20">
    <property type="match status" value="1"/>
</dbReference>
<dbReference type="STRING" id="47917.AV650_24025"/>
<evidence type="ECO:0000313" key="1">
    <source>
        <dbReference type="EMBL" id="VTR60947.1"/>
    </source>
</evidence>